<name>A0A1M7UF61_9BRAD</name>
<dbReference type="RefSeq" id="WP_072821544.1">
    <property type="nucleotide sequence ID" value="NZ_LT670849.1"/>
</dbReference>
<evidence type="ECO:0000313" key="1">
    <source>
        <dbReference type="EMBL" id="SHN81584.1"/>
    </source>
</evidence>
<reference evidence="2" key="1">
    <citation type="submission" date="2016-11" db="EMBL/GenBank/DDBJ databases">
        <authorList>
            <person name="Varghese N."/>
            <person name="Submissions S."/>
        </authorList>
    </citation>
    <scope>NUCLEOTIDE SEQUENCE [LARGE SCALE GENOMIC DNA]</scope>
    <source>
        <strain evidence="2">GAS401</strain>
    </source>
</reference>
<protein>
    <submittedName>
        <fullName evidence="1">Uncharacterized protein</fullName>
    </submittedName>
</protein>
<gene>
    <name evidence="1" type="ORF">SAMN05444170_4778</name>
</gene>
<organism evidence="1 2">
    <name type="scientific">Bradyrhizobium erythrophlei</name>
    <dbReference type="NCBI Taxonomy" id="1437360"/>
    <lineage>
        <taxon>Bacteria</taxon>
        <taxon>Pseudomonadati</taxon>
        <taxon>Pseudomonadota</taxon>
        <taxon>Alphaproteobacteria</taxon>
        <taxon>Hyphomicrobiales</taxon>
        <taxon>Nitrobacteraceae</taxon>
        <taxon>Bradyrhizobium</taxon>
    </lineage>
</organism>
<sequence>MVSTDHFRQEIRSRLALASAKGGRHLTIECEELYRSASNLPVSNRLMVFCCNAMRAEMATLDEIIFDDMKESLLKVKYRLPRTSTKPPFVRAPE</sequence>
<dbReference type="Proteomes" id="UP000184096">
    <property type="component" value="Chromosome I"/>
</dbReference>
<dbReference type="AlphaFoldDB" id="A0A1M7UF61"/>
<evidence type="ECO:0000313" key="2">
    <source>
        <dbReference type="Proteomes" id="UP000184096"/>
    </source>
</evidence>
<dbReference type="OrthoDB" id="1550740at2"/>
<keyword evidence="2" id="KW-1185">Reference proteome</keyword>
<proteinExistence type="predicted"/>
<accession>A0A1M7UF61</accession>
<dbReference type="EMBL" id="LT670849">
    <property type="protein sequence ID" value="SHN81584.1"/>
    <property type="molecule type" value="Genomic_DNA"/>
</dbReference>